<gene>
    <name evidence="8" type="ORF">DGAL_LOCUS926</name>
</gene>
<evidence type="ECO:0000256" key="2">
    <source>
        <dbReference type="ARBA" id="ARBA00022723"/>
    </source>
</evidence>
<keyword evidence="4" id="KW-0862">Zinc</keyword>
<dbReference type="Proteomes" id="UP000789390">
    <property type="component" value="Unassembled WGS sequence"/>
</dbReference>
<evidence type="ECO:0000256" key="1">
    <source>
        <dbReference type="ARBA" id="ARBA00001968"/>
    </source>
</evidence>
<dbReference type="Pfam" id="PF13359">
    <property type="entry name" value="DDE_Tnp_4"/>
    <property type="match status" value="1"/>
</dbReference>
<comment type="cofactor">
    <cofactor evidence="1">
        <name>a divalent metal cation</name>
        <dbReference type="ChEBI" id="CHEBI:60240"/>
    </cofactor>
</comment>
<dbReference type="PANTHER" id="PTHR23080">
    <property type="entry name" value="THAP DOMAIN PROTEIN"/>
    <property type="match status" value="1"/>
</dbReference>
<dbReference type="GO" id="GO:0008270">
    <property type="term" value="F:zinc ion binding"/>
    <property type="evidence" value="ECO:0007669"/>
    <property type="project" value="UniProtKB-KW"/>
</dbReference>
<accession>A0A8J2RGN2</accession>
<dbReference type="SUPFAM" id="SSF57716">
    <property type="entry name" value="Glucocorticoid receptor-like (DNA-binding domain)"/>
    <property type="match status" value="1"/>
</dbReference>
<evidence type="ECO:0000256" key="5">
    <source>
        <dbReference type="ARBA" id="ARBA00023125"/>
    </source>
</evidence>
<dbReference type="PANTHER" id="PTHR23080:SF144">
    <property type="entry name" value="SPINDLE AND KINETOCHORE ASSOCIATED COMPLEX SUBUNIT 3"/>
    <property type="match status" value="1"/>
</dbReference>
<feature type="domain" description="THAP-type" evidence="6">
    <location>
        <begin position="139"/>
        <end position="202"/>
    </location>
</feature>
<dbReference type="Pfam" id="PF05485">
    <property type="entry name" value="THAP"/>
    <property type="match status" value="1"/>
</dbReference>
<dbReference type="InterPro" id="IPR027806">
    <property type="entry name" value="HARBI1_dom"/>
</dbReference>
<feature type="domain" description="DDE Tnp4" evidence="7">
    <location>
        <begin position="545"/>
        <end position="707"/>
    </location>
</feature>
<keyword evidence="9" id="KW-1185">Reference proteome</keyword>
<comment type="caution">
    <text evidence="8">The sequence shown here is derived from an EMBL/GenBank/DDBJ whole genome shotgun (WGS) entry which is preliminary data.</text>
</comment>
<evidence type="ECO:0000259" key="7">
    <source>
        <dbReference type="Pfam" id="PF13359"/>
    </source>
</evidence>
<evidence type="ECO:0008006" key="10">
    <source>
        <dbReference type="Google" id="ProtNLM"/>
    </source>
</evidence>
<dbReference type="EMBL" id="CAKKLH010000008">
    <property type="protein sequence ID" value="CAH0098823.1"/>
    <property type="molecule type" value="Genomic_DNA"/>
</dbReference>
<protein>
    <recommendedName>
        <fullName evidence="10">THAP-type domain-containing protein</fullName>
    </recommendedName>
</protein>
<evidence type="ECO:0000313" key="9">
    <source>
        <dbReference type="Proteomes" id="UP000789390"/>
    </source>
</evidence>
<evidence type="ECO:0000313" key="8">
    <source>
        <dbReference type="EMBL" id="CAH0098823.1"/>
    </source>
</evidence>
<evidence type="ECO:0000256" key="3">
    <source>
        <dbReference type="ARBA" id="ARBA00022771"/>
    </source>
</evidence>
<evidence type="ECO:0000259" key="6">
    <source>
        <dbReference type="Pfam" id="PF05485"/>
    </source>
</evidence>
<sequence length="714" mass="80533">MFQPYVLKRKLNYLKKGAILSLHSHGKFVVRNTEEVRPKSRLLEDLDPGGLLDFINQSSLSIFLFLLIFPVTLVWEHGRSPTQIKTPGRPRSWRNTEEVRPKSGLLEDLDPGGLLDFINRKFPIDISFLIDLHSHHILVPKGVKNEKKRNSWLQAIGKDPKRLSVKSNFRVCQDHFSIPEDIEIIGSTDQMKLKSGVVPHINLWFENADTSSSDISSIHTDIEQYVQAVNIEADSGNNHTICVTENVPHEVEPQNEDHSCFCPVNPLSLNDNIMLCEDVHIPSHPLRDSDHNDDHVAINKNNSGRNTSTIVKCTIQEIENFTVCKKTKVRTKKHQVSTADLGISCGTSPFKIAIKNQACSPLKWNVTDVESLTKSTAKRNAVFTFDTISLDSSVGTDSSYDVASDDSIVSHSDQSDLTADFKHKSLLRCRELMSLYPRMYLGVDKEWISILSLISNKINVRKSSSLTPTDVIYLLFRKMRLNESFSILGHEFGLSSKNVGTFFRMNLGFVADHFKELIVWPSIDKVKKNMPVSFRKNYAGVSCIIDCLEIEIEKPSNPVHQALTWSQYKKCNTLKYLIAVTPDGLISFVSIGFGGRATDEMVVSNSGFLDLLVPGTFVMADRGFKKIEPYVLQRKCRFVRPPSVSEGVALSKEQVVESRKIAGLRIHVERAISRIREFSFLAPHVRLDSNMIKYCDSVMYCVCGLLNVRGPLIK</sequence>
<dbReference type="OrthoDB" id="6369785at2759"/>
<keyword evidence="5" id="KW-0238">DNA-binding</keyword>
<dbReference type="GO" id="GO:0003677">
    <property type="term" value="F:DNA binding"/>
    <property type="evidence" value="ECO:0007669"/>
    <property type="project" value="UniProtKB-KW"/>
</dbReference>
<keyword evidence="2" id="KW-0479">Metal-binding</keyword>
<proteinExistence type="predicted"/>
<name>A0A8J2RGN2_9CRUS</name>
<evidence type="ECO:0000256" key="4">
    <source>
        <dbReference type="ARBA" id="ARBA00022833"/>
    </source>
</evidence>
<dbReference type="AlphaFoldDB" id="A0A8J2RGN2"/>
<dbReference type="InterPro" id="IPR006612">
    <property type="entry name" value="THAP_Znf"/>
</dbReference>
<keyword evidence="3" id="KW-0863">Zinc-finger</keyword>
<organism evidence="8 9">
    <name type="scientific">Daphnia galeata</name>
    <dbReference type="NCBI Taxonomy" id="27404"/>
    <lineage>
        <taxon>Eukaryota</taxon>
        <taxon>Metazoa</taxon>
        <taxon>Ecdysozoa</taxon>
        <taxon>Arthropoda</taxon>
        <taxon>Crustacea</taxon>
        <taxon>Branchiopoda</taxon>
        <taxon>Diplostraca</taxon>
        <taxon>Cladocera</taxon>
        <taxon>Anomopoda</taxon>
        <taxon>Daphniidae</taxon>
        <taxon>Daphnia</taxon>
    </lineage>
</organism>
<reference evidence="8" key="1">
    <citation type="submission" date="2021-11" db="EMBL/GenBank/DDBJ databases">
        <authorList>
            <person name="Schell T."/>
        </authorList>
    </citation>
    <scope>NUCLEOTIDE SEQUENCE</scope>
    <source>
        <strain evidence="8">M5</strain>
    </source>
</reference>